<reference evidence="5 6" key="1">
    <citation type="submission" date="2018-08" db="EMBL/GenBank/DDBJ databases">
        <title>A genome reference for cultivated species of the human gut microbiota.</title>
        <authorList>
            <person name="Zou Y."/>
            <person name="Xue W."/>
            <person name="Luo G."/>
        </authorList>
    </citation>
    <scope>NUCLEOTIDE SEQUENCE [LARGE SCALE GENOMIC DNA]</scope>
    <source>
        <strain evidence="5 6">AF20-9LB</strain>
    </source>
</reference>
<feature type="domain" description="Putative beta-lactamase-inhibitor-like PepSY-like" evidence="2">
    <location>
        <begin position="59"/>
        <end position="150"/>
    </location>
</feature>
<dbReference type="KEGG" id="boa:Bovatus_04919"/>
<evidence type="ECO:0000313" key="7">
    <source>
        <dbReference type="Proteomes" id="UP000460135"/>
    </source>
</evidence>
<organism evidence="5 6">
    <name type="scientific">Bacteroides ovatus</name>
    <dbReference type="NCBI Taxonomy" id="28116"/>
    <lineage>
        <taxon>Bacteria</taxon>
        <taxon>Pseudomonadati</taxon>
        <taxon>Bacteroidota</taxon>
        <taxon>Bacteroidia</taxon>
        <taxon>Bacteroidales</taxon>
        <taxon>Bacteroidaceae</taxon>
        <taxon>Bacteroides</taxon>
    </lineage>
</organism>
<feature type="signal peptide" evidence="1">
    <location>
        <begin position="1"/>
        <end position="21"/>
    </location>
</feature>
<dbReference type="Gene3D" id="3.10.450.360">
    <property type="match status" value="1"/>
</dbReference>
<dbReference type="RefSeq" id="WP_004302248.1">
    <property type="nucleotide sequence ID" value="NZ_BAABYJ010000001.1"/>
</dbReference>
<keyword evidence="1" id="KW-0732">Signal</keyword>
<protein>
    <submittedName>
        <fullName evidence="4">PepSY-like domain-containing protein</fullName>
    </submittedName>
    <submittedName>
        <fullName evidence="5">Ribosome biogenesis protein</fullName>
    </submittedName>
</protein>
<evidence type="ECO:0000259" key="2">
    <source>
        <dbReference type="Pfam" id="PF11396"/>
    </source>
</evidence>
<evidence type="ECO:0000313" key="3">
    <source>
        <dbReference type="EMBL" id="KAA3799494.1"/>
    </source>
</evidence>
<dbReference type="GeneID" id="29451927"/>
<accession>A0A395VR96</accession>
<proteinExistence type="predicted"/>
<evidence type="ECO:0000256" key="1">
    <source>
        <dbReference type="SAM" id="SignalP"/>
    </source>
</evidence>
<reference evidence="4" key="3">
    <citation type="submission" date="2022-10" db="EMBL/GenBank/DDBJ databases">
        <title>Human gut microbiome strain richness.</title>
        <authorList>
            <person name="Chen-Liaw A."/>
        </authorList>
    </citation>
    <scope>NUCLEOTIDE SEQUENCE</scope>
    <source>
        <strain evidence="4">F7_m1001271B151109d0_201107</strain>
    </source>
</reference>
<dbReference type="Pfam" id="PF11396">
    <property type="entry name" value="PepSY_like"/>
    <property type="match status" value="1"/>
</dbReference>
<evidence type="ECO:0000313" key="4">
    <source>
        <dbReference type="EMBL" id="MDC2409045.1"/>
    </source>
</evidence>
<evidence type="ECO:0000313" key="6">
    <source>
        <dbReference type="Proteomes" id="UP000266492"/>
    </source>
</evidence>
<dbReference type="EMBL" id="JAQNWR010000009">
    <property type="protein sequence ID" value="MDC2409045.1"/>
    <property type="molecule type" value="Genomic_DNA"/>
</dbReference>
<dbReference type="AlphaFoldDB" id="A0A395VR96"/>
<dbReference type="Proteomes" id="UP001214017">
    <property type="component" value="Unassembled WGS sequence"/>
</dbReference>
<dbReference type="SUPFAM" id="SSF160574">
    <property type="entry name" value="BT0923-like"/>
    <property type="match status" value="1"/>
</dbReference>
<dbReference type="Proteomes" id="UP000460135">
    <property type="component" value="Unassembled WGS sequence"/>
</dbReference>
<comment type="caution">
    <text evidence="5">The sequence shown here is derived from an EMBL/GenBank/DDBJ whole genome shotgun (WGS) entry which is preliminary data.</text>
</comment>
<dbReference type="EMBL" id="VWLX01000025">
    <property type="protein sequence ID" value="KAA3799494.1"/>
    <property type="molecule type" value="Genomic_DNA"/>
</dbReference>
<dbReference type="EMBL" id="QRVZ01000022">
    <property type="protein sequence ID" value="RGS80619.1"/>
    <property type="molecule type" value="Genomic_DNA"/>
</dbReference>
<sequence>MWRFKFSAWVVVLLMAAFSFGACDNDDDDTFVPPSNITEALKQVYPAAQNIEWEMKGAYYVADCWVSNDELEVWFDANANWVMTENELNSIDQLVPAVYTAFMDSKYNAWVVTDVYVLTFPQNPMESVIQVKQGSQRYSLYFTQDGGLIHEKDISNGDDTNWPPTE</sequence>
<evidence type="ECO:0000313" key="5">
    <source>
        <dbReference type="EMBL" id="RGS80619.1"/>
    </source>
</evidence>
<name>A0A395VR96_BACOV</name>
<dbReference type="Proteomes" id="UP000266492">
    <property type="component" value="Unassembled WGS sequence"/>
</dbReference>
<dbReference type="InterPro" id="IPR021533">
    <property type="entry name" value="PepSY-like"/>
</dbReference>
<feature type="chain" id="PRO_5042705205" evidence="1">
    <location>
        <begin position="22"/>
        <end position="166"/>
    </location>
</feature>
<gene>
    <name evidence="5" type="ORF">DWX70_20885</name>
    <name evidence="3" type="ORF">F3F51_24405</name>
    <name evidence="4" type="ORF">PO240_14285</name>
</gene>
<dbReference type="PROSITE" id="PS51257">
    <property type="entry name" value="PROKAR_LIPOPROTEIN"/>
    <property type="match status" value="1"/>
</dbReference>
<reference evidence="3 7" key="2">
    <citation type="journal article" date="2019" name="Nat. Med.">
        <title>A library of human gut bacterial isolates paired with longitudinal multiomics data enables mechanistic microbiome research.</title>
        <authorList>
            <person name="Poyet M."/>
            <person name="Groussin M."/>
            <person name="Gibbons S.M."/>
            <person name="Avila-Pacheco J."/>
            <person name="Jiang X."/>
            <person name="Kearney S.M."/>
            <person name="Perrotta A.R."/>
            <person name="Berdy B."/>
            <person name="Zhao S."/>
            <person name="Lieberman T.D."/>
            <person name="Swanson P.K."/>
            <person name="Smith M."/>
            <person name="Roesemann S."/>
            <person name="Alexander J.E."/>
            <person name="Rich S.A."/>
            <person name="Livny J."/>
            <person name="Vlamakis H."/>
            <person name="Clish C."/>
            <person name="Bullock K."/>
            <person name="Deik A."/>
            <person name="Scott J."/>
            <person name="Pierce K.A."/>
            <person name="Xavier R.J."/>
            <person name="Alm E.J."/>
        </authorList>
    </citation>
    <scope>NUCLEOTIDE SEQUENCE [LARGE SCALE GENOMIC DNA]</scope>
    <source>
        <strain evidence="3 7">BIOML-A183</strain>
    </source>
</reference>